<dbReference type="GO" id="GO:0043139">
    <property type="term" value="F:5'-3' DNA helicase activity"/>
    <property type="evidence" value="ECO:0007669"/>
    <property type="project" value="InterPro"/>
</dbReference>
<dbReference type="GO" id="GO:0003677">
    <property type="term" value="F:DNA binding"/>
    <property type="evidence" value="ECO:0007669"/>
    <property type="project" value="InterPro"/>
</dbReference>
<dbReference type="CDD" id="cd18809">
    <property type="entry name" value="SF1_C_RecD"/>
    <property type="match status" value="1"/>
</dbReference>
<name>M1UX97_CYAM1</name>
<keyword evidence="6" id="KW-1185">Reference proteome</keyword>
<feature type="compositionally biased region" description="Basic and acidic residues" evidence="3">
    <location>
        <begin position="249"/>
        <end position="260"/>
    </location>
</feature>
<dbReference type="InterPro" id="IPR006345">
    <property type="entry name" value="RecD2"/>
</dbReference>
<evidence type="ECO:0000313" key="5">
    <source>
        <dbReference type="EMBL" id="BAM83056.1"/>
    </source>
</evidence>
<evidence type="ECO:0000313" key="6">
    <source>
        <dbReference type="Proteomes" id="UP000007014"/>
    </source>
</evidence>
<evidence type="ECO:0000259" key="4">
    <source>
        <dbReference type="SMART" id="SM00278"/>
    </source>
</evidence>
<dbReference type="InterPro" id="IPR027417">
    <property type="entry name" value="P-loop_NTPase"/>
</dbReference>
<dbReference type="InterPro" id="IPR055446">
    <property type="entry name" value="RecD2_N_OB"/>
</dbReference>
<dbReference type="OrthoDB" id="6513042at2759"/>
<dbReference type="Gene3D" id="3.40.50.300">
    <property type="entry name" value="P-loop containing nucleotide triphosphate hydrolases"/>
    <property type="match status" value="2"/>
</dbReference>
<feature type="domain" description="Helix-hairpin-helix DNA-binding motif class 1" evidence="4">
    <location>
        <begin position="517"/>
        <end position="536"/>
    </location>
</feature>
<dbReference type="CDD" id="cd17933">
    <property type="entry name" value="DEXSc_RecD-like"/>
    <property type="match status" value="1"/>
</dbReference>
<dbReference type="Pfam" id="PF13538">
    <property type="entry name" value="UvrD_C_2"/>
    <property type="match status" value="1"/>
</dbReference>
<feature type="domain" description="Helix-hairpin-helix DNA-binding motif class 1" evidence="4">
    <location>
        <begin position="451"/>
        <end position="470"/>
    </location>
</feature>
<evidence type="ECO:0000256" key="2">
    <source>
        <dbReference type="ARBA" id="ARBA00022840"/>
    </source>
</evidence>
<dbReference type="GO" id="GO:0006310">
    <property type="term" value="P:DNA recombination"/>
    <property type="evidence" value="ECO:0007669"/>
    <property type="project" value="InterPro"/>
</dbReference>
<dbReference type="NCBIfam" id="TIGR01448">
    <property type="entry name" value="recD_rel"/>
    <property type="match status" value="1"/>
</dbReference>
<dbReference type="AlphaFoldDB" id="M1UX97"/>
<reference evidence="5 6" key="1">
    <citation type="journal article" date="2004" name="Nature">
        <title>Genome sequence of the ultrasmall unicellular red alga Cyanidioschyzon merolae 10D.</title>
        <authorList>
            <person name="Matsuzaki M."/>
            <person name="Misumi O."/>
            <person name="Shin-i T."/>
            <person name="Maruyama S."/>
            <person name="Takahara M."/>
            <person name="Miyagishima S."/>
            <person name="Mori T."/>
            <person name="Nishida K."/>
            <person name="Yagisawa F."/>
            <person name="Nishida K."/>
            <person name="Yoshida Y."/>
            <person name="Nishimura Y."/>
            <person name="Nakao S."/>
            <person name="Kobayashi T."/>
            <person name="Momoyama Y."/>
            <person name="Higashiyama T."/>
            <person name="Minoda A."/>
            <person name="Sano M."/>
            <person name="Nomoto H."/>
            <person name="Oishi K."/>
            <person name="Hayashi H."/>
            <person name="Ohta F."/>
            <person name="Nishizaka S."/>
            <person name="Haga S."/>
            <person name="Miura S."/>
            <person name="Morishita T."/>
            <person name="Kabeya Y."/>
            <person name="Terasawa K."/>
            <person name="Suzuki Y."/>
            <person name="Ishii Y."/>
            <person name="Asakawa S."/>
            <person name="Takano H."/>
            <person name="Ohta N."/>
            <person name="Kuroiwa H."/>
            <person name="Tanaka K."/>
            <person name="Shimizu N."/>
            <person name="Sugano S."/>
            <person name="Sato N."/>
            <person name="Nozaki H."/>
            <person name="Ogasawara N."/>
            <person name="Kohara Y."/>
            <person name="Kuroiwa T."/>
        </authorList>
    </citation>
    <scope>NUCLEOTIDE SEQUENCE [LARGE SCALE GENOMIC DNA]</scope>
    <source>
        <strain evidence="5 6">10D</strain>
    </source>
</reference>
<dbReference type="InterPro" id="IPR041451">
    <property type="entry name" value="RecD2_SH13"/>
</dbReference>
<feature type="region of interest" description="Disordered" evidence="3">
    <location>
        <begin position="78"/>
        <end position="103"/>
    </location>
</feature>
<protein>
    <submittedName>
        <fullName evidence="5">Probable exodeoxyribonuclease V, alpha subunit</fullName>
    </submittedName>
</protein>
<dbReference type="InterPro" id="IPR027785">
    <property type="entry name" value="UvrD-like_helicase_C"/>
</dbReference>
<dbReference type="SMART" id="SM00278">
    <property type="entry name" value="HhH1"/>
    <property type="match status" value="3"/>
</dbReference>
<dbReference type="PANTHER" id="PTHR43788:SF6">
    <property type="entry name" value="DNA HELICASE B"/>
    <property type="match status" value="1"/>
</dbReference>
<organism evidence="5 6">
    <name type="scientific">Cyanidioschyzon merolae (strain NIES-3377 / 10D)</name>
    <name type="common">Unicellular red alga</name>
    <dbReference type="NCBI Taxonomy" id="280699"/>
    <lineage>
        <taxon>Eukaryota</taxon>
        <taxon>Rhodophyta</taxon>
        <taxon>Bangiophyceae</taxon>
        <taxon>Cyanidiales</taxon>
        <taxon>Cyanidiaceae</taxon>
        <taxon>Cyanidioschyzon</taxon>
    </lineage>
</organism>
<dbReference type="InterPro" id="IPR003583">
    <property type="entry name" value="Hlx-hairpin-Hlx_DNA-bd_motif"/>
</dbReference>
<gene>
    <name evidence="5" type="ORF">CYME_CMT025C</name>
</gene>
<dbReference type="EMBL" id="AP006502">
    <property type="protein sequence ID" value="BAM83056.1"/>
    <property type="molecule type" value="Genomic_DNA"/>
</dbReference>
<dbReference type="KEGG" id="cme:CYME_CMT025C"/>
<dbReference type="GO" id="GO:0005524">
    <property type="term" value="F:ATP binding"/>
    <property type="evidence" value="ECO:0007669"/>
    <property type="project" value="UniProtKB-KW"/>
</dbReference>
<keyword evidence="1" id="KW-0547">Nucleotide-binding</keyword>
<dbReference type="Proteomes" id="UP000007014">
    <property type="component" value="Chromosome 20"/>
</dbReference>
<dbReference type="InterPro" id="IPR029493">
    <property type="entry name" value="RecD2-like_HHH"/>
</dbReference>
<dbReference type="Pfam" id="PF14490">
    <property type="entry name" value="HHH_RecD2"/>
    <property type="match status" value="1"/>
</dbReference>
<dbReference type="STRING" id="280699.M1UX97"/>
<dbReference type="HAMAP" id="MF_01488">
    <property type="entry name" value="RecD2"/>
    <property type="match status" value="1"/>
</dbReference>
<dbReference type="Pfam" id="PF13245">
    <property type="entry name" value="AAA_19"/>
    <property type="match status" value="1"/>
</dbReference>
<dbReference type="Pfam" id="PF14520">
    <property type="entry name" value="HHH_5"/>
    <property type="match status" value="1"/>
</dbReference>
<dbReference type="HOGENOM" id="CLU_007524_0_3_1"/>
<accession>M1UX97</accession>
<dbReference type="GeneID" id="16998079"/>
<dbReference type="Gene3D" id="2.30.30.940">
    <property type="match status" value="1"/>
</dbReference>
<proteinExistence type="inferred from homology"/>
<dbReference type="PANTHER" id="PTHR43788">
    <property type="entry name" value="DNA2/NAM7 HELICASE FAMILY MEMBER"/>
    <property type="match status" value="1"/>
</dbReference>
<feature type="domain" description="Helix-hairpin-helix DNA-binding motif class 1" evidence="4">
    <location>
        <begin position="415"/>
        <end position="436"/>
    </location>
</feature>
<feature type="compositionally biased region" description="Polar residues" evidence="3">
    <location>
        <begin position="214"/>
        <end position="239"/>
    </location>
</feature>
<feature type="compositionally biased region" description="Polar residues" evidence="3">
    <location>
        <begin position="296"/>
        <end position="309"/>
    </location>
</feature>
<dbReference type="InterPro" id="IPR050534">
    <property type="entry name" value="Coronavir_polyprotein_1ab"/>
</dbReference>
<dbReference type="Gene3D" id="1.10.150.20">
    <property type="entry name" value="5' to 3' exonuclease, C-terminal subdomain"/>
    <property type="match status" value="1"/>
</dbReference>
<dbReference type="OMA" id="KKVHPWS"/>
<sequence>MRLYTHGMKGQLYRCESVEREHAGKWKAGWQQLPGLLGFIQSTSRPHCSSRWRRGLKDPRRSIRYVGTVSTVRRRLLLSTGGGSGSDEQDPGPEPEQHKKNPLRQVLGYADTRVFKDPSGKKIVHGVRVPETGEFLRVRYPAHVEIPAVGERMLLLGRFSSDENGTEIFEVLDVRFVSDMEGPSRPVSNNRHVWDFRQNGHGLLSPYALVGMERNTSGPASNADQQKTSKTPNPETASNPEGPASNPPERPRDESERKSSEPSASQPSDIAERVSAQAVEAERPSQSSLVLHGDTAGSSSDTKASNVASSELPPAQESREVERSTIEGTIKSILYRNAQNEFVVCVLSTGEKIIGSCAEDVDFLLKPGARVRLRGAWVTHPVYGKQFQAGKIRESAFIAESEQDQGRVSLVALKSYLASGVVKGVGVKMAERIINRFGESTLHVLDTDPANMLTQVEGIGRVRAEQIATAWRAQAPLRALMLFLRPYGIGPAICNRIARAYEGDPDPIGRIRLNPYRLVEDVRGVGFRTADQIAAGLGIDPESPERYAAGLLNVLQTAENLEGHSFLLKSDAFDRVLRLLFGTNAAASDDTNLAERQARFSQAVEDLKRRQALVVNNIGGDEEPHLLTPRMDRAERGIIEHLRRLFFHSRKPIDSSESARRAVEGHVNREHILRWINVNYPTLSAAQREAVCVAAEQPIMILSGGPGVGKTHTATAIVHMWRTLLGIENVQLTAPTGRAANRLGTAANVWGNARCATIHRCLECDRQGRFLRNEHNQLNTKAVIVDECSMMDALLAHALLQAIPNGARLVLIGDADQLPSVGPGRVFADLCESNAFPTIYLQEIFRQALKSMIVRVAHEARNGRYLSMPRAKTPAEALELGRKTDLVFLEAADPVIGLQFLLELCCGRDNEPEGERKPVLPFDPLKEIQVLSPGHRGVIGVRNLNLELQKRLNPTRLPLSKQARTSEVFLRIGDRVVQNMNNYDKGVFNGEVGTVMHVPDLDAIDSDNDQSSQLLVEFQNHDDWVAYDYPMEAADQLQLAWAMSVHKAQGGGYPCVVIPIFMTHSALLTRNLFYTAITRAQELCVVIGNLTAIRMAIRNEITTKRNTSLLQRLDELELDAK</sequence>
<dbReference type="Pfam" id="PF23139">
    <property type="entry name" value="OB_YrrC"/>
    <property type="match status" value="1"/>
</dbReference>
<dbReference type="Pfam" id="PF18335">
    <property type="entry name" value="SH3_13"/>
    <property type="match status" value="1"/>
</dbReference>
<dbReference type="SUPFAM" id="SSF47781">
    <property type="entry name" value="RuvA domain 2-like"/>
    <property type="match status" value="1"/>
</dbReference>
<evidence type="ECO:0000256" key="3">
    <source>
        <dbReference type="SAM" id="MobiDB-lite"/>
    </source>
</evidence>
<dbReference type="Gramene" id="CMT025CT">
    <property type="protein sequence ID" value="CMT025CT"/>
    <property type="gene ID" value="CMT025C"/>
</dbReference>
<dbReference type="GO" id="GO:0017116">
    <property type="term" value="F:single-stranded DNA helicase activity"/>
    <property type="evidence" value="ECO:0007669"/>
    <property type="project" value="TreeGrafter"/>
</dbReference>
<dbReference type="Gene3D" id="1.10.10.2220">
    <property type="match status" value="1"/>
</dbReference>
<dbReference type="InterPro" id="IPR010994">
    <property type="entry name" value="RuvA_2-like"/>
</dbReference>
<evidence type="ECO:0000256" key="1">
    <source>
        <dbReference type="ARBA" id="ARBA00022741"/>
    </source>
</evidence>
<dbReference type="GO" id="GO:0006281">
    <property type="term" value="P:DNA repair"/>
    <property type="evidence" value="ECO:0007669"/>
    <property type="project" value="InterPro"/>
</dbReference>
<keyword evidence="2" id="KW-0067">ATP-binding</keyword>
<feature type="region of interest" description="Disordered" evidence="3">
    <location>
        <begin position="213"/>
        <end position="323"/>
    </location>
</feature>
<dbReference type="SUPFAM" id="SSF52540">
    <property type="entry name" value="P-loop containing nucleoside triphosphate hydrolases"/>
    <property type="match status" value="2"/>
</dbReference>
<dbReference type="RefSeq" id="XP_005539092.1">
    <property type="nucleotide sequence ID" value="XM_005539035.1"/>
</dbReference>
<reference evidence="5 6" key="2">
    <citation type="journal article" date="2007" name="BMC Biol.">
        <title>A 100%-complete sequence reveals unusually simple genomic features in the hot-spring red alga Cyanidioschyzon merolae.</title>
        <authorList>
            <person name="Nozaki H."/>
            <person name="Takano H."/>
            <person name="Misumi O."/>
            <person name="Terasawa K."/>
            <person name="Matsuzaki M."/>
            <person name="Maruyama S."/>
            <person name="Nishida K."/>
            <person name="Yagisawa F."/>
            <person name="Yoshida Y."/>
            <person name="Fujiwara T."/>
            <person name="Takio S."/>
            <person name="Tamura K."/>
            <person name="Chung S.J."/>
            <person name="Nakamura S."/>
            <person name="Kuroiwa H."/>
            <person name="Tanaka K."/>
            <person name="Sato N."/>
            <person name="Kuroiwa T."/>
        </authorList>
    </citation>
    <scope>NUCLEOTIDE SEQUENCE [LARGE SCALE GENOMIC DNA]</scope>
    <source>
        <strain evidence="5 6">10D</strain>
    </source>
</reference>
<dbReference type="GO" id="GO:0009338">
    <property type="term" value="C:exodeoxyribonuclease V complex"/>
    <property type="evidence" value="ECO:0007669"/>
    <property type="project" value="TreeGrafter"/>
</dbReference>